<dbReference type="RefSeq" id="WP_210656701.1">
    <property type="nucleotide sequence ID" value="NZ_JAGKQQ010000001.1"/>
</dbReference>
<dbReference type="Pfam" id="PF08837">
    <property type="entry name" value="DUF1810"/>
    <property type="match status" value="1"/>
</dbReference>
<evidence type="ECO:0000313" key="2">
    <source>
        <dbReference type="Proteomes" id="UP000676565"/>
    </source>
</evidence>
<dbReference type="InterPro" id="IPR036287">
    <property type="entry name" value="Rv1873-like_sf"/>
</dbReference>
<dbReference type="EMBL" id="JAGKQQ010000001">
    <property type="protein sequence ID" value="MBP3957541.1"/>
    <property type="molecule type" value="Genomic_DNA"/>
</dbReference>
<dbReference type="Proteomes" id="UP000676565">
    <property type="component" value="Unassembled WGS sequence"/>
</dbReference>
<dbReference type="PIRSF" id="PIRSF008546">
    <property type="entry name" value="UCP008546"/>
    <property type="match status" value="1"/>
</dbReference>
<gene>
    <name evidence="1" type="ORF">J8F10_20020</name>
</gene>
<proteinExistence type="predicted"/>
<accession>A0ABS5BUZ6</accession>
<dbReference type="SUPFAM" id="SSF140736">
    <property type="entry name" value="Rv1873-like"/>
    <property type="match status" value="1"/>
</dbReference>
<protein>
    <submittedName>
        <fullName evidence="1">DUF1810 domain-containing protein</fullName>
    </submittedName>
</protein>
<evidence type="ECO:0000313" key="1">
    <source>
        <dbReference type="EMBL" id="MBP3957541.1"/>
    </source>
</evidence>
<dbReference type="Gene3D" id="1.25.40.380">
    <property type="entry name" value="Protein of unknown function DUF1810"/>
    <property type="match status" value="1"/>
</dbReference>
<dbReference type="InterPro" id="IPR014937">
    <property type="entry name" value="DUF1810"/>
</dbReference>
<keyword evidence="2" id="KW-1185">Reference proteome</keyword>
<name>A0ABS5BUZ6_9BACT</name>
<reference evidence="1 2" key="1">
    <citation type="submission" date="2021-04" db="EMBL/GenBank/DDBJ databases">
        <authorList>
            <person name="Ivanova A."/>
        </authorList>
    </citation>
    <scope>NUCLEOTIDE SEQUENCE [LARGE SCALE GENOMIC DNA]</scope>
    <source>
        <strain evidence="1 2">G18</strain>
    </source>
</reference>
<organism evidence="1 2">
    <name type="scientific">Gemmata palustris</name>
    <dbReference type="NCBI Taxonomy" id="2822762"/>
    <lineage>
        <taxon>Bacteria</taxon>
        <taxon>Pseudomonadati</taxon>
        <taxon>Planctomycetota</taxon>
        <taxon>Planctomycetia</taxon>
        <taxon>Gemmatales</taxon>
        <taxon>Gemmataceae</taxon>
        <taxon>Gemmata</taxon>
    </lineage>
</organism>
<sequence length="155" mass="17285">MAESDRVGHASDPYNLSRFVEAQEDDYEQALAEIKSGRKRSHWMWYIFPQFDGLGFSSISKQYAIKSRAEAEAYLTHPVLGPRLVECVEAALRVDGRSALEIFGSPDDLKLRSCATLFARVSPTGSVFDQLLDKYYSGERDAKTLQLLGAASEEA</sequence>
<comment type="caution">
    <text evidence="1">The sequence shown here is derived from an EMBL/GenBank/DDBJ whole genome shotgun (WGS) entry which is preliminary data.</text>
</comment>